<dbReference type="PANTHER" id="PTHR11008:SF32">
    <property type="entry name" value="CIRCADIAN CLOCK-CONTROLLED PROTEIN DAYWAKE-RELATED"/>
    <property type="match status" value="1"/>
</dbReference>
<keyword evidence="3" id="KW-1185">Reference proteome</keyword>
<dbReference type="SMART" id="SM00700">
    <property type="entry name" value="JHBP"/>
    <property type="match status" value="1"/>
</dbReference>
<sequence>MWGERSFVLFCLFCAVSLTCANAVSLVTKCAANDIKCMKRSAQAVIPMFTEGLPQYGVQSLDPFTLKSVDASTSNLKLVVKDMVVTGLKGCVATKIQRDLATSKLQTNFLCNVRAEGQYEMHGRLLVLPIEGKGKAQVQLNKIQMNVLNDMGERTGKDGKKHWHIKGSTYTYELKDKAHVNFENLFNGNEVLGRAAREIIANNGNDVVLEVGPPVIKAIVDKIVENVNHFYRAIPADELALD</sequence>
<name>A0ABR3HUR4_LOXSC</name>
<dbReference type="Proteomes" id="UP001549920">
    <property type="component" value="Unassembled WGS sequence"/>
</dbReference>
<feature type="chain" id="PRO_5046655900" evidence="1">
    <location>
        <begin position="24"/>
        <end position="242"/>
    </location>
</feature>
<dbReference type="EMBL" id="JBEUOH010000013">
    <property type="protein sequence ID" value="KAL0880297.1"/>
    <property type="molecule type" value="Genomic_DNA"/>
</dbReference>
<evidence type="ECO:0000313" key="2">
    <source>
        <dbReference type="EMBL" id="KAL0880297.1"/>
    </source>
</evidence>
<organism evidence="2 3">
    <name type="scientific">Loxostege sticticalis</name>
    <name type="common">Beet webworm moth</name>
    <dbReference type="NCBI Taxonomy" id="481309"/>
    <lineage>
        <taxon>Eukaryota</taxon>
        <taxon>Metazoa</taxon>
        <taxon>Ecdysozoa</taxon>
        <taxon>Arthropoda</taxon>
        <taxon>Hexapoda</taxon>
        <taxon>Insecta</taxon>
        <taxon>Pterygota</taxon>
        <taxon>Neoptera</taxon>
        <taxon>Endopterygota</taxon>
        <taxon>Lepidoptera</taxon>
        <taxon>Glossata</taxon>
        <taxon>Ditrysia</taxon>
        <taxon>Pyraloidea</taxon>
        <taxon>Crambidae</taxon>
        <taxon>Pyraustinae</taxon>
        <taxon>Loxostege</taxon>
    </lineage>
</organism>
<comment type="caution">
    <text evidence="2">The sequence shown here is derived from an EMBL/GenBank/DDBJ whole genome shotgun (WGS) entry which is preliminary data.</text>
</comment>
<evidence type="ECO:0000313" key="3">
    <source>
        <dbReference type="Proteomes" id="UP001549920"/>
    </source>
</evidence>
<dbReference type="InterPro" id="IPR038606">
    <property type="entry name" value="To_sf"/>
</dbReference>
<gene>
    <name evidence="2" type="ORF">ABMA27_002749</name>
</gene>
<evidence type="ECO:0000256" key="1">
    <source>
        <dbReference type="SAM" id="SignalP"/>
    </source>
</evidence>
<reference evidence="2 3" key="1">
    <citation type="submission" date="2024-06" db="EMBL/GenBank/DDBJ databases">
        <title>A chromosome-level genome assembly of beet webworm, Loxostege sticticalis.</title>
        <authorList>
            <person name="Zhang Y."/>
        </authorList>
    </citation>
    <scope>NUCLEOTIDE SEQUENCE [LARGE SCALE GENOMIC DNA]</scope>
    <source>
        <strain evidence="2">AQ026</strain>
        <tissue evidence="2">Whole body</tissue>
    </source>
</reference>
<proteinExistence type="predicted"/>
<dbReference type="InterPro" id="IPR010562">
    <property type="entry name" value="Haemolymph_juvenile_hormone-bd"/>
</dbReference>
<accession>A0ABR3HUR4</accession>
<feature type="signal peptide" evidence="1">
    <location>
        <begin position="1"/>
        <end position="23"/>
    </location>
</feature>
<protein>
    <submittedName>
        <fullName evidence="2">Uncharacterized protein</fullName>
    </submittedName>
</protein>
<keyword evidence="1" id="KW-0732">Signal</keyword>
<dbReference type="Gene3D" id="3.15.10.30">
    <property type="entry name" value="Haemolymph juvenile hormone binding protein"/>
    <property type="match status" value="1"/>
</dbReference>
<dbReference type="PANTHER" id="PTHR11008">
    <property type="entry name" value="PROTEIN TAKEOUT-LIKE PROTEIN"/>
    <property type="match status" value="1"/>
</dbReference>
<dbReference type="Pfam" id="PF06585">
    <property type="entry name" value="JHBP"/>
    <property type="match status" value="1"/>
</dbReference>